<dbReference type="GO" id="GO:0020037">
    <property type="term" value="F:heme binding"/>
    <property type="evidence" value="ECO:0007669"/>
    <property type="project" value="TreeGrafter"/>
</dbReference>
<dbReference type="GO" id="GO:0022904">
    <property type="term" value="P:respiratory electron transport chain"/>
    <property type="evidence" value="ECO:0007669"/>
    <property type="project" value="InterPro"/>
</dbReference>
<dbReference type="InterPro" id="IPR016174">
    <property type="entry name" value="Di-haem_cyt_TM"/>
</dbReference>
<dbReference type="RefSeq" id="WP_011337790.1">
    <property type="nucleotide sequence ID" value="NC_007493.2"/>
</dbReference>
<evidence type="ECO:0000256" key="6">
    <source>
        <dbReference type="SAM" id="MobiDB-lite"/>
    </source>
</evidence>
<evidence type="ECO:0000256" key="7">
    <source>
        <dbReference type="SAM" id="Phobius"/>
    </source>
</evidence>
<keyword evidence="4 7" id="KW-1133">Transmembrane helix</keyword>
<feature type="transmembrane region" description="Helical" evidence="7">
    <location>
        <begin position="104"/>
        <end position="124"/>
    </location>
</feature>
<dbReference type="EnsemblBacteria" id="ABA79007">
    <property type="protein sequence ID" value="ABA79007"/>
    <property type="gene ID" value="RSP_2807"/>
</dbReference>
<dbReference type="eggNOG" id="COG3658">
    <property type="taxonomic scope" value="Bacteria"/>
</dbReference>
<dbReference type="SUPFAM" id="SSF81342">
    <property type="entry name" value="Transmembrane di-heme cytochromes"/>
    <property type="match status" value="1"/>
</dbReference>
<protein>
    <submittedName>
        <fullName evidence="9">Cytochrome b</fullName>
    </submittedName>
</protein>
<keyword evidence="3 7" id="KW-0812">Transmembrane</keyword>
<evidence type="ECO:0000256" key="1">
    <source>
        <dbReference type="ARBA" id="ARBA00004651"/>
    </source>
</evidence>
<dbReference type="Gene3D" id="1.20.950.20">
    <property type="entry name" value="Transmembrane di-heme cytochromes, Chain C"/>
    <property type="match status" value="1"/>
</dbReference>
<dbReference type="AlphaFoldDB" id="Q3J2H7"/>
<evidence type="ECO:0000256" key="5">
    <source>
        <dbReference type="ARBA" id="ARBA00023136"/>
    </source>
</evidence>
<feature type="region of interest" description="Disordered" evidence="6">
    <location>
        <begin position="174"/>
        <end position="212"/>
    </location>
</feature>
<dbReference type="PhylomeDB" id="Q3J2H7"/>
<accession>Q3J2H7</accession>
<keyword evidence="10" id="KW-1185">Reference proteome</keyword>
<feature type="transmembrane region" description="Helical" evidence="7">
    <location>
        <begin position="48"/>
        <end position="66"/>
    </location>
</feature>
<organism evidence="9 10">
    <name type="scientific">Cereibacter sphaeroides (strain ATCC 17023 / DSM 158 / JCM 6121 / CCUG 31486 / LMG 2827 / NBRC 12203 / NCIMB 8253 / ATH 2.4.1.)</name>
    <name type="common">Rhodobacter sphaeroides</name>
    <dbReference type="NCBI Taxonomy" id="272943"/>
    <lineage>
        <taxon>Bacteria</taxon>
        <taxon>Pseudomonadati</taxon>
        <taxon>Pseudomonadota</taxon>
        <taxon>Alphaproteobacteria</taxon>
        <taxon>Rhodobacterales</taxon>
        <taxon>Paracoccaceae</taxon>
        <taxon>Cereibacter</taxon>
    </lineage>
</organism>
<comment type="subcellular location">
    <subcellularLocation>
        <location evidence="1">Cell membrane</location>
        <topology evidence="1">Multi-pass membrane protein</topology>
    </subcellularLocation>
</comment>
<dbReference type="EMBL" id="CP000143">
    <property type="protein sequence ID" value="ABA79007.1"/>
    <property type="molecule type" value="Genomic_DNA"/>
</dbReference>
<dbReference type="PANTHER" id="PTHR30485">
    <property type="entry name" value="NI/FE-HYDROGENASE 1 B-TYPE CYTOCHROME SUBUNIT"/>
    <property type="match status" value="1"/>
</dbReference>
<dbReference type="STRING" id="272943.RSP_2807"/>
<keyword evidence="2" id="KW-1003">Cell membrane</keyword>
<evidence type="ECO:0000313" key="9">
    <source>
        <dbReference type="EMBL" id="ABA79007.1"/>
    </source>
</evidence>
<feature type="domain" description="Cytochrome b561 bacterial/Ni-hydrogenase" evidence="8">
    <location>
        <begin position="17"/>
        <end position="177"/>
    </location>
</feature>
<dbReference type="GO" id="GO:0009055">
    <property type="term" value="F:electron transfer activity"/>
    <property type="evidence" value="ECO:0007669"/>
    <property type="project" value="InterPro"/>
</dbReference>
<dbReference type="GO" id="GO:0005886">
    <property type="term" value="C:plasma membrane"/>
    <property type="evidence" value="ECO:0007669"/>
    <property type="project" value="UniProtKB-SubCell"/>
</dbReference>
<gene>
    <name evidence="9" type="ORF">RSP_2807</name>
</gene>
<dbReference type="PATRIC" id="fig|272943.9.peg.1779"/>
<evidence type="ECO:0000313" key="10">
    <source>
        <dbReference type="Proteomes" id="UP000002703"/>
    </source>
</evidence>
<feature type="compositionally biased region" description="Basic residues" evidence="6">
    <location>
        <begin position="179"/>
        <end position="190"/>
    </location>
</feature>
<dbReference type="GeneID" id="3720585"/>
<sequence>MRTGTDPLGPRAAGVRVWDPAVRLFHWSLAGAIAWEMLAEAGTDIHEVVGYLVLVLVTFRIGWGFVGPRHARFADFVVRPARVLAYLKDILGGHPRRYLGHNPAGGAMVLALLAAATATGLSGWAMTTDALWGVEWIEELHETLANGTLLLVALHVGGVMLAGFQHRENLVRSMVTGRKSPKRQGPRLRHPAGAGTIEPPAGSAPGRSHRDG</sequence>
<evidence type="ECO:0000256" key="3">
    <source>
        <dbReference type="ARBA" id="ARBA00022692"/>
    </source>
</evidence>
<proteinExistence type="predicted"/>
<dbReference type="KEGG" id="rsp:RSP_2807"/>
<reference evidence="10" key="1">
    <citation type="submission" date="2005-09" db="EMBL/GenBank/DDBJ databases">
        <title>Complete sequence of chromosome 1 of Rhodobacter sphaeroides 2.4.1.</title>
        <authorList>
            <person name="Copeland A."/>
            <person name="Lucas S."/>
            <person name="Lapidus A."/>
            <person name="Barry K."/>
            <person name="Detter J.C."/>
            <person name="Glavina T."/>
            <person name="Hammon N."/>
            <person name="Israni S."/>
            <person name="Pitluck S."/>
            <person name="Richardson P."/>
            <person name="Mackenzie C."/>
            <person name="Choudhary M."/>
            <person name="Larimer F."/>
            <person name="Hauser L.J."/>
            <person name="Land M."/>
            <person name="Donohue T.J."/>
            <person name="Kaplan S."/>
        </authorList>
    </citation>
    <scope>NUCLEOTIDE SEQUENCE [LARGE SCALE GENOMIC DNA]</scope>
    <source>
        <strain evidence="10">ATCC 17023 / DSM 158 / JCM 6121 / CCUG 31486 / LMG 2827 / NBRC 12203 / NCIMB 8253 / ATH 2.4.1.</strain>
    </source>
</reference>
<dbReference type="OrthoDB" id="196472at2"/>
<evidence type="ECO:0000259" key="8">
    <source>
        <dbReference type="Pfam" id="PF01292"/>
    </source>
</evidence>
<dbReference type="PANTHER" id="PTHR30485:SF2">
    <property type="entry name" value="BLL0597 PROTEIN"/>
    <property type="match status" value="1"/>
</dbReference>
<dbReference type="InterPro" id="IPR051542">
    <property type="entry name" value="Hydrogenase_cytochrome"/>
</dbReference>
<dbReference type="InterPro" id="IPR011577">
    <property type="entry name" value="Cyt_b561_bac/Ni-Hgenase"/>
</dbReference>
<evidence type="ECO:0000256" key="2">
    <source>
        <dbReference type="ARBA" id="ARBA00022475"/>
    </source>
</evidence>
<feature type="transmembrane region" description="Helical" evidence="7">
    <location>
        <begin position="144"/>
        <end position="164"/>
    </location>
</feature>
<evidence type="ECO:0000256" key="4">
    <source>
        <dbReference type="ARBA" id="ARBA00022989"/>
    </source>
</evidence>
<dbReference type="Proteomes" id="UP000002703">
    <property type="component" value="Chromosome 1"/>
</dbReference>
<keyword evidence="5 7" id="KW-0472">Membrane</keyword>
<name>Q3J2H7_CERS4</name>
<dbReference type="Pfam" id="PF01292">
    <property type="entry name" value="Ni_hydr_CYTB"/>
    <property type="match status" value="1"/>
</dbReference>